<dbReference type="GO" id="GO:0005385">
    <property type="term" value="F:zinc ion transmembrane transporter activity"/>
    <property type="evidence" value="ECO:0007669"/>
    <property type="project" value="TreeGrafter"/>
</dbReference>
<sequence length="309" mass="34800">MAHNHAHSPNDSHGHPHPDLKGRKLLLSILLNIGITVAQAIGGVISGSLSLLSDALHNFSDVLSLVVSYIADRYSKKDASVTKTFGYKRAEIIAAFVNSATLIIVAVYLIYEAILRFMDPHTIESGLVIWLAILGIIFNGFSVLLLFKDSKSNMNMRSAYLHLLTDMAASVAVLIGGLLMKYYEWFWVDSLLTVLIALYLLIMGYDLLKSSFKVLMLFTPDDLNLEVINKAVCKIPEIKNMHHIHIWQLNEQETHLEAHVEFHEDITLTQFDAALTKVEEMLYHDFGINHVTIQPEHQKDDPKDIIVQD</sequence>
<dbReference type="Pfam" id="PF01545">
    <property type="entry name" value="Cation_efflux"/>
    <property type="match status" value="1"/>
</dbReference>
<keyword evidence="5" id="KW-0864">Zinc transport</keyword>
<keyword evidence="5" id="KW-0862">Zinc</keyword>
<dbReference type="InterPro" id="IPR036837">
    <property type="entry name" value="Cation_efflux_CTD_sf"/>
</dbReference>
<feature type="transmembrane region" description="Helical" evidence="9">
    <location>
        <begin position="159"/>
        <end position="179"/>
    </location>
</feature>
<evidence type="ECO:0000256" key="4">
    <source>
        <dbReference type="ARBA" id="ARBA00022692"/>
    </source>
</evidence>
<dbReference type="InterPro" id="IPR027469">
    <property type="entry name" value="Cation_efflux_TMD_sf"/>
</dbReference>
<feature type="domain" description="Cation efflux protein cytoplasmic" evidence="11">
    <location>
        <begin position="220"/>
        <end position="297"/>
    </location>
</feature>
<keyword evidence="13" id="KW-1185">Reference proteome</keyword>
<dbReference type="InterPro" id="IPR058533">
    <property type="entry name" value="Cation_efflux_TM"/>
</dbReference>
<dbReference type="InterPro" id="IPR002524">
    <property type="entry name" value="Cation_efflux"/>
</dbReference>
<evidence type="ECO:0000259" key="10">
    <source>
        <dbReference type="Pfam" id="PF01545"/>
    </source>
</evidence>
<dbReference type="PATRIC" id="fig|1548749.3.peg.963"/>
<comment type="similarity">
    <text evidence="2">Belongs to the cation diffusion facilitator (CDF) transporter (TC 2.A.4) family. SLC30A subfamily.</text>
</comment>
<proteinExistence type="inferred from homology"/>
<organism evidence="12 13">
    <name type="scientific">Aequorivita aquimaris</name>
    <dbReference type="NCBI Taxonomy" id="1548749"/>
    <lineage>
        <taxon>Bacteria</taxon>
        <taxon>Pseudomonadati</taxon>
        <taxon>Bacteroidota</taxon>
        <taxon>Flavobacteriia</taxon>
        <taxon>Flavobacteriales</taxon>
        <taxon>Flavobacteriaceae</taxon>
        <taxon>Aequorivita</taxon>
    </lineage>
</organism>
<name>A0A137RKG0_9FLAO</name>
<feature type="transmembrane region" description="Helical" evidence="9">
    <location>
        <begin position="25"/>
        <end position="49"/>
    </location>
</feature>
<dbReference type="NCBIfam" id="TIGR01297">
    <property type="entry name" value="CDF"/>
    <property type="match status" value="1"/>
</dbReference>
<dbReference type="InterPro" id="IPR050681">
    <property type="entry name" value="CDF/SLC30A"/>
</dbReference>
<feature type="transmembrane region" description="Helical" evidence="9">
    <location>
        <begin position="92"/>
        <end position="111"/>
    </location>
</feature>
<evidence type="ECO:0000313" key="13">
    <source>
        <dbReference type="Proteomes" id="UP000070138"/>
    </source>
</evidence>
<feature type="transmembrane region" description="Helical" evidence="9">
    <location>
        <begin position="185"/>
        <end position="208"/>
    </location>
</feature>
<evidence type="ECO:0000256" key="7">
    <source>
        <dbReference type="ARBA" id="ARBA00023065"/>
    </source>
</evidence>
<reference evidence="13" key="1">
    <citation type="submission" date="2014-10" db="EMBL/GenBank/DDBJ databases">
        <title>Genome sequencing of Vitellibacter sp. D-24.</title>
        <authorList>
            <person name="Thevarajoo S."/>
            <person name="Selvaratnam C."/>
            <person name="Goh K.M."/>
            <person name="Chong C.S."/>
        </authorList>
    </citation>
    <scope>NUCLEOTIDE SEQUENCE [LARGE SCALE GENOMIC DNA]</scope>
    <source>
        <strain evidence="13">D-24</strain>
    </source>
</reference>
<dbReference type="SUPFAM" id="SSF161111">
    <property type="entry name" value="Cation efflux protein transmembrane domain-like"/>
    <property type="match status" value="1"/>
</dbReference>
<dbReference type="GO" id="GO:0005886">
    <property type="term" value="C:plasma membrane"/>
    <property type="evidence" value="ECO:0007669"/>
    <property type="project" value="TreeGrafter"/>
</dbReference>
<evidence type="ECO:0000259" key="11">
    <source>
        <dbReference type="Pfam" id="PF16916"/>
    </source>
</evidence>
<keyword evidence="3" id="KW-0813">Transport</keyword>
<evidence type="ECO:0000313" key="12">
    <source>
        <dbReference type="EMBL" id="KXO00665.1"/>
    </source>
</evidence>
<reference evidence="12 13" key="2">
    <citation type="journal article" date="2016" name="Int. J. Syst. Evol. Microbiol.">
        <title>Vitellibacter aquimaris sp. nov., a marine bacterium isolated from seawater.</title>
        <authorList>
            <person name="Thevarajoo S."/>
            <person name="Selvaratnam C."/>
            <person name="Goh K.M."/>
            <person name="Hong K.W."/>
            <person name="Chan X.Y."/>
            <person name="Chan K.G."/>
            <person name="Chong C.S."/>
        </authorList>
    </citation>
    <scope>NUCLEOTIDE SEQUENCE [LARGE SCALE GENOMIC DNA]</scope>
    <source>
        <strain evidence="12 13">D-24</strain>
    </source>
</reference>
<dbReference type="STRING" id="1548749.LS48_04565"/>
<keyword evidence="4 9" id="KW-0812">Transmembrane</keyword>
<dbReference type="OrthoDB" id="9809646at2"/>
<dbReference type="Proteomes" id="UP000070138">
    <property type="component" value="Unassembled WGS sequence"/>
</dbReference>
<dbReference type="Pfam" id="PF16916">
    <property type="entry name" value="ZT_dimer"/>
    <property type="match status" value="1"/>
</dbReference>
<evidence type="ECO:0000256" key="9">
    <source>
        <dbReference type="SAM" id="Phobius"/>
    </source>
</evidence>
<dbReference type="PANTHER" id="PTHR11562:SF17">
    <property type="entry name" value="RE54080P-RELATED"/>
    <property type="match status" value="1"/>
</dbReference>
<dbReference type="Gene3D" id="3.30.70.1350">
    <property type="entry name" value="Cation efflux protein, cytoplasmic domain"/>
    <property type="match status" value="1"/>
</dbReference>
<evidence type="ECO:0000256" key="5">
    <source>
        <dbReference type="ARBA" id="ARBA00022906"/>
    </source>
</evidence>
<protein>
    <submittedName>
        <fullName evidence="12">Cobalt transporter</fullName>
    </submittedName>
</protein>
<evidence type="ECO:0000256" key="8">
    <source>
        <dbReference type="ARBA" id="ARBA00023136"/>
    </source>
</evidence>
<dbReference type="PANTHER" id="PTHR11562">
    <property type="entry name" value="CATION EFFLUX PROTEIN/ ZINC TRANSPORTER"/>
    <property type="match status" value="1"/>
</dbReference>
<gene>
    <name evidence="12" type="ORF">LS48_04565</name>
</gene>
<dbReference type="InterPro" id="IPR027470">
    <property type="entry name" value="Cation_efflux_CTD"/>
</dbReference>
<evidence type="ECO:0000256" key="3">
    <source>
        <dbReference type="ARBA" id="ARBA00022448"/>
    </source>
</evidence>
<keyword evidence="6 9" id="KW-1133">Transmembrane helix</keyword>
<evidence type="ECO:0000256" key="1">
    <source>
        <dbReference type="ARBA" id="ARBA00004141"/>
    </source>
</evidence>
<keyword evidence="7" id="KW-0406">Ion transport</keyword>
<keyword evidence="8 9" id="KW-0472">Membrane</keyword>
<comment type="subcellular location">
    <subcellularLocation>
        <location evidence="1">Membrane</location>
        <topology evidence="1">Multi-pass membrane protein</topology>
    </subcellularLocation>
</comment>
<dbReference type="Gene3D" id="1.20.1510.10">
    <property type="entry name" value="Cation efflux protein transmembrane domain"/>
    <property type="match status" value="1"/>
</dbReference>
<comment type="caution">
    <text evidence="12">The sequence shown here is derived from an EMBL/GenBank/DDBJ whole genome shotgun (WGS) entry which is preliminary data.</text>
</comment>
<feature type="transmembrane region" description="Helical" evidence="9">
    <location>
        <begin position="127"/>
        <end position="147"/>
    </location>
</feature>
<feature type="domain" description="Cation efflux protein transmembrane" evidence="10">
    <location>
        <begin position="25"/>
        <end position="216"/>
    </location>
</feature>
<evidence type="ECO:0000256" key="6">
    <source>
        <dbReference type="ARBA" id="ARBA00022989"/>
    </source>
</evidence>
<dbReference type="SUPFAM" id="SSF160240">
    <property type="entry name" value="Cation efflux protein cytoplasmic domain-like"/>
    <property type="match status" value="1"/>
</dbReference>
<dbReference type="RefSeq" id="WP_062620396.1">
    <property type="nucleotide sequence ID" value="NZ_JRWG01000002.1"/>
</dbReference>
<accession>A0A137RKG0</accession>
<dbReference type="EMBL" id="JRWG01000002">
    <property type="protein sequence ID" value="KXO00665.1"/>
    <property type="molecule type" value="Genomic_DNA"/>
</dbReference>
<dbReference type="AlphaFoldDB" id="A0A137RKG0"/>
<evidence type="ECO:0000256" key="2">
    <source>
        <dbReference type="ARBA" id="ARBA00008873"/>
    </source>
</evidence>